<dbReference type="Proteomes" id="UP001589643">
    <property type="component" value="Unassembled WGS sequence"/>
</dbReference>
<evidence type="ECO:0000313" key="3">
    <source>
        <dbReference type="EMBL" id="MFB8894117.1"/>
    </source>
</evidence>
<feature type="region of interest" description="Disordered" evidence="1">
    <location>
        <begin position="90"/>
        <end position="117"/>
    </location>
</feature>
<proteinExistence type="predicted"/>
<evidence type="ECO:0000256" key="1">
    <source>
        <dbReference type="SAM" id="MobiDB-lite"/>
    </source>
</evidence>
<dbReference type="InterPro" id="IPR005149">
    <property type="entry name" value="Tscrpt_reg_PadR_N"/>
</dbReference>
<dbReference type="EMBL" id="JBHLHV010000003">
    <property type="protein sequence ID" value="MFB8894117.1"/>
    <property type="molecule type" value="Genomic_DNA"/>
</dbReference>
<protein>
    <submittedName>
        <fullName evidence="3">PadR family transcriptional regulator</fullName>
    </submittedName>
</protein>
<gene>
    <name evidence="3" type="ORF">AB7P39_14805</name>
</gene>
<sequence length="117" mass="13189">MQPLTRITPATVDVLEALISESEPVWGLRIVNRTGRPAGSVYPILERLESMEWVTSEWEVDPNRSGPRRRLYRLTPDGLVAARAAVDAHEVRMQRRRARRQEPEPGHGRGDAKGVIA</sequence>
<dbReference type="RefSeq" id="WP_378720004.1">
    <property type="nucleotide sequence ID" value="NZ_JBHLHV010000003.1"/>
</dbReference>
<name>A0ABV5EVX1_9MICO</name>
<dbReference type="SUPFAM" id="SSF46785">
    <property type="entry name" value="Winged helix' DNA-binding domain"/>
    <property type="match status" value="1"/>
</dbReference>
<dbReference type="Pfam" id="PF03551">
    <property type="entry name" value="PadR"/>
    <property type="match status" value="1"/>
</dbReference>
<evidence type="ECO:0000259" key="2">
    <source>
        <dbReference type="Pfam" id="PF03551"/>
    </source>
</evidence>
<feature type="domain" description="Transcription regulator PadR N-terminal" evidence="2">
    <location>
        <begin position="37"/>
        <end position="80"/>
    </location>
</feature>
<comment type="caution">
    <text evidence="3">The sequence shown here is derived from an EMBL/GenBank/DDBJ whole genome shotgun (WGS) entry which is preliminary data.</text>
</comment>
<feature type="compositionally biased region" description="Basic and acidic residues" evidence="1">
    <location>
        <begin position="100"/>
        <end position="117"/>
    </location>
</feature>
<reference evidence="3 4" key="1">
    <citation type="submission" date="2024-08" db="EMBL/GenBank/DDBJ databases">
        <title>Heavy metals resistant antinobacteria isolated from wastewater.</title>
        <authorList>
            <person name="Roman Ponce B."/>
            <person name="Blanco Mercado M.A."/>
            <person name="Avila Aldana I.N."/>
            <person name="Morales Arrieta S."/>
        </authorList>
    </citation>
    <scope>NUCLEOTIDE SEQUENCE [LARGE SCALE GENOMIC DNA]</scope>
    <source>
        <strain evidence="4">sma-1</strain>
    </source>
</reference>
<organism evidence="3 4">
    <name type="scientific">Microbacterium plantarum</name>
    <dbReference type="NCBI Taxonomy" id="1816425"/>
    <lineage>
        <taxon>Bacteria</taxon>
        <taxon>Bacillati</taxon>
        <taxon>Actinomycetota</taxon>
        <taxon>Actinomycetes</taxon>
        <taxon>Micrococcales</taxon>
        <taxon>Microbacteriaceae</taxon>
        <taxon>Microbacterium</taxon>
    </lineage>
</organism>
<accession>A0ABV5EVX1</accession>
<dbReference type="InterPro" id="IPR036390">
    <property type="entry name" value="WH_DNA-bd_sf"/>
</dbReference>
<dbReference type="InterPro" id="IPR036388">
    <property type="entry name" value="WH-like_DNA-bd_sf"/>
</dbReference>
<dbReference type="Gene3D" id="1.10.10.10">
    <property type="entry name" value="Winged helix-like DNA-binding domain superfamily/Winged helix DNA-binding domain"/>
    <property type="match status" value="1"/>
</dbReference>
<evidence type="ECO:0000313" key="4">
    <source>
        <dbReference type="Proteomes" id="UP001589643"/>
    </source>
</evidence>
<keyword evidence="4" id="KW-1185">Reference proteome</keyword>